<name>A0ABV9QS17_9GAMM</name>
<keyword evidence="1" id="KW-0732">Signal</keyword>
<evidence type="ECO:0008006" key="4">
    <source>
        <dbReference type="Google" id="ProtNLM"/>
    </source>
</evidence>
<feature type="signal peptide" evidence="1">
    <location>
        <begin position="1"/>
        <end position="21"/>
    </location>
</feature>
<protein>
    <recommendedName>
        <fullName evidence="4">Fibronectin type-III domain-containing protein</fullName>
    </recommendedName>
</protein>
<keyword evidence="3" id="KW-1185">Reference proteome</keyword>
<dbReference type="Gene3D" id="2.60.40.10">
    <property type="entry name" value="Immunoglobulins"/>
    <property type="match status" value="1"/>
</dbReference>
<comment type="caution">
    <text evidence="2">The sequence shown here is derived from an EMBL/GenBank/DDBJ whole genome shotgun (WGS) entry which is preliminary data.</text>
</comment>
<organism evidence="2 3">
    <name type="scientific">Dokdonella ginsengisoli</name>
    <dbReference type="NCBI Taxonomy" id="363846"/>
    <lineage>
        <taxon>Bacteria</taxon>
        <taxon>Pseudomonadati</taxon>
        <taxon>Pseudomonadota</taxon>
        <taxon>Gammaproteobacteria</taxon>
        <taxon>Lysobacterales</taxon>
        <taxon>Rhodanobacteraceae</taxon>
        <taxon>Dokdonella</taxon>
    </lineage>
</organism>
<sequence length="971" mass="101845">MKLGYRFLAAAALMAAGIASAAAADAPAVSRGADYVSPPSVPERFFLDARTRPVIPAWKPGDPIREIPRQFHGEEERQKHPPEPVNPVVQGIDVLVELQRTFDARRGPRGGGFTTPLANADGQDFSGFVPPDSSGDVGGGYYVEVINGPSGGATYTIYDTASGTLAAGPFIMDDLGGGGACANGGGDGVVVYDHLAERWLFTEFTSGSNDLCVYLSADGNPVSTTWTRYVFTPPSFPDYPKYGVWSDAYYVGANEGPAVYAMDRTRMLAGQTATMQRKAVPELAGLGFQMTPPVSLFGTTPPPAGAPGFFVRINDDERNNAGSNDPANDFIELFTLDVDFTTPANTVLTGPIRVAENEFDSRFQIAGGFGAIHQPGTSTTLDPLLEVPMVPVHYRNFGSYEVLVGNHVVRLPDDTTNNVAGVRWFELRRTGGPANPWVMYQQGTYAPDDAGGQISRWMGAIGMDESGNIALGYSVARDPGVFPGLRYVGREAGDPPGVMTTGETTIVDGASSQSGADRWGDYFGMGVDPADGCTFWFTGMYMPAGGDWRTRYAAFRFDTCGTPTFTMTADNLGQDVCAAGPGATALAPVTVAVNARNGFADPVAMSFVPGLPAGFGGGYTATTVNPPGTTVANLTVDATAAPGSHTIVLRGSSGAIERDLELVVGVATAGAGATTLTAPADGADSVPPQPLFSWQAVDQATSYHIEISDAADFSNVILAQTVTTTTFQPTAALPLNAQIWWRVTATNQCGETVSAVSSFTTQAGPGQCSAGTPVQTLFDDDVEGGENGWTHDAAIGSDGWAITTARPNSPTHSWKTSAPGSVSDRRLLSPVVALPASLGGLNLQFQHWRLLEGSATECKDGGILEISLDGGAFSQVPASQLLSDPYTAPIASGSGNPLAGNRAWCGSQPYTNVIVDLSAYAGHAAQFRYRLATNSSVTREGWYVDDVKVLGCGELAPDDTIFEDGFDGTPP</sequence>
<proteinExistence type="predicted"/>
<dbReference type="Proteomes" id="UP001595886">
    <property type="component" value="Unassembled WGS sequence"/>
</dbReference>
<gene>
    <name evidence="2" type="ORF">ACFO6Q_04615</name>
</gene>
<reference evidence="3" key="1">
    <citation type="journal article" date="2019" name="Int. J. Syst. Evol. Microbiol.">
        <title>The Global Catalogue of Microorganisms (GCM) 10K type strain sequencing project: providing services to taxonomists for standard genome sequencing and annotation.</title>
        <authorList>
            <consortium name="The Broad Institute Genomics Platform"/>
            <consortium name="The Broad Institute Genome Sequencing Center for Infectious Disease"/>
            <person name="Wu L."/>
            <person name="Ma J."/>
        </authorList>
    </citation>
    <scope>NUCLEOTIDE SEQUENCE [LARGE SCALE GENOMIC DNA]</scope>
    <source>
        <strain evidence="3">CCUG 30340</strain>
    </source>
</reference>
<accession>A0ABV9QS17</accession>
<evidence type="ECO:0000256" key="1">
    <source>
        <dbReference type="SAM" id="SignalP"/>
    </source>
</evidence>
<dbReference type="EMBL" id="JBHSHD010000004">
    <property type="protein sequence ID" value="MFC4819592.1"/>
    <property type="molecule type" value="Genomic_DNA"/>
</dbReference>
<dbReference type="RefSeq" id="WP_380019370.1">
    <property type="nucleotide sequence ID" value="NZ_JBHSHD010000004.1"/>
</dbReference>
<feature type="chain" id="PRO_5045731470" description="Fibronectin type-III domain-containing protein" evidence="1">
    <location>
        <begin position="22"/>
        <end position="971"/>
    </location>
</feature>
<dbReference type="InterPro" id="IPR013783">
    <property type="entry name" value="Ig-like_fold"/>
</dbReference>
<evidence type="ECO:0000313" key="2">
    <source>
        <dbReference type="EMBL" id="MFC4819592.1"/>
    </source>
</evidence>
<evidence type="ECO:0000313" key="3">
    <source>
        <dbReference type="Proteomes" id="UP001595886"/>
    </source>
</evidence>